<gene>
    <name evidence="2" type="ORF">EW146_g2494</name>
</gene>
<name>A0A4S4M0E9_9AGAM</name>
<sequence length="660" mass="71589">MRNPRKSSAQIDAECKLVAAEKKQVNEKAQAGIRKVAHLEEAMHAQDMNVSVAHPALSTIKKVTRPLAVEVIKDGDGGTDNDHVVLEDDSERKVRMKPPGLRSAVMVECTKGKRKAVEEHSMSDSGAAKAAQALKAAAIFPSGLASDFRSIENSLKSTSTASAMLPMFPASSNAHDSPTPSYNPSGSREAIVDDDGHSEDEGDANFRLLYGGYEDEDEDAEHAAASGIRTRDMETNIGFDGGAEYADGQEIQAELEAPSLTINFGGPTRKLQGPPPLRSHPAAKKKATVQADSIALPPPSQTQQATVPKLSSATQPPQSQQATSRHSVVPRLTQMQMATPRRDAVSSAAQPQRNLPMPKTVTRRARTQQAAVQEDTATHIARARVPVVASGHRRTQHFDESDADDEASDSMELIVIPIPDVTIVHTLPSPTQPLHPPAVGEPAVVYANANLPAGTQARWRCVFVPSWRESMGTLINPWDTSDMDSDKAYETAGERAEYAAWAIGYHVPFLWGSIDNTDPMNLVFSEAFQTPWVYMVFAHHLSALGGLASEYMSHKMPVGALVLTAVALERALSMWTTGNLKRHDVKSENTFSETNWGEKSAEYSLSIQQLPAASWEVIKMNSLKYMRSHKGGTLIRASEAVAAGNLSVRGSIVDRDRYQE</sequence>
<evidence type="ECO:0000256" key="1">
    <source>
        <dbReference type="SAM" id="MobiDB-lite"/>
    </source>
</evidence>
<organism evidence="2 3">
    <name type="scientific">Bondarzewia mesenterica</name>
    <dbReference type="NCBI Taxonomy" id="1095465"/>
    <lineage>
        <taxon>Eukaryota</taxon>
        <taxon>Fungi</taxon>
        <taxon>Dikarya</taxon>
        <taxon>Basidiomycota</taxon>
        <taxon>Agaricomycotina</taxon>
        <taxon>Agaricomycetes</taxon>
        <taxon>Russulales</taxon>
        <taxon>Bondarzewiaceae</taxon>
        <taxon>Bondarzewia</taxon>
    </lineage>
</organism>
<keyword evidence="3" id="KW-1185">Reference proteome</keyword>
<feature type="compositionally biased region" description="Polar residues" evidence="1">
    <location>
        <begin position="170"/>
        <end position="186"/>
    </location>
</feature>
<evidence type="ECO:0000313" key="3">
    <source>
        <dbReference type="Proteomes" id="UP000310158"/>
    </source>
</evidence>
<dbReference type="Proteomes" id="UP000310158">
    <property type="component" value="Unassembled WGS sequence"/>
</dbReference>
<dbReference type="OrthoDB" id="2803752at2759"/>
<feature type="compositionally biased region" description="Low complexity" evidence="1">
    <location>
        <begin position="311"/>
        <end position="324"/>
    </location>
</feature>
<dbReference type="EMBL" id="SGPL01000074">
    <property type="protein sequence ID" value="THH18489.1"/>
    <property type="molecule type" value="Genomic_DNA"/>
</dbReference>
<accession>A0A4S4M0E9</accession>
<proteinExistence type="predicted"/>
<feature type="region of interest" description="Disordered" evidence="1">
    <location>
        <begin position="168"/>
        <end position="203"/>
    </location>
</feature>
<reference evidence="2 3" key="1">
    <citation type="submission" date="2019-02" db="EMBL/GenBank/DDBJ databases">
        <title>Genome sequencing of the rare red list fungi Bondarzewia mesenterica.</title>
        <authorList>
            <person name="Buettner E."/>
            <person name="Kellner H."/>
        </authorList>
    </citation>
    <scope>NUCLEOTIDE SEQUENCE [LARGE SCALE GENOMIC DNA]</scope>
    <source>
        <strain evidence="2 3">DSM 108281</strain>
    </source>
</reference>
<protein>
    <submittedName>
        <fullName evidence="2">Uncharacterized protein</fullName>
    </submittedName>
</protein>
<feature type="region of interest" description="Disordered" evidence="1">
    <location>
        <begin position="261"/>
        <end position="376"/>
    </location>
</feature>
<comment type="caution">
    <text evidence="2">The sequence shown here is derived from an EMBL/GenBank/DDBJ whole genome shotgun (WGS) entry which is preliminary data.</text>
</comment>
<dbReference type="AlphaFoldDB" id="A0A4S4M0E9"/>
<evidence type="ECO:0000313" key="2">
    <source>
        <dbReference type="EMBL" id="THH18489.1"/>
    </source>
</evidence>